<dbReference type="Gene3D" id="1.10.260.40">
    <property type="entry name" value="lambda repressor-like DNA-binding domains"/>
    <property type="match status" value="1"/>
</dbReference>
<dbReference type="PROSITE" id="PS50943">
    <property type="entry name" value="HTH_CROC1"/>
    <property type="match status" value="1"/>
</dbReference>
<comment type="caution">
    <text evidence="2">The sequence shown here is derived from an EMBL/GenBank/DDBJ whole genome shotgun (WGS) entry which is preliminary data.</text>
</comment>
<name>A0A5J4S2J5_9ZZZZ</name>
<evidence type="ECO:0000313" key="2">
    <source>
        <dbReference type="EMBL" id="KAA6339451.1"/>
    </source>
</evidence>
<dbReference type="EMBL" id="SNRY01000535">
    <property type="protein sequence ID" value="KAA6339451.1"/>
    <property type="molecule type" value="Genomic_DNA"/>
</dbReference>
<organism evidence="2">
    <name type="scientific">termite gut metagenome</name>
    <dbReference type="NCBI Taxonomy" id="433724"/>
    <lineage>
        <taxon>unclassified sequences</taxon>
        <taxon>metagenomes</taxon>
        <taxon>organismal metagenomes</taxon>
    </lineage>
</organism>
<dbReference type="GO" id="GO:0003677">
    <property type="term" value="F:DNA binding"/>
    <property type="evidence" value="ECO:0007669"/>
    <property type="project" value="InterPro"/>
</dbReference>
<protein>
    <recommendedName>
        <fullName evidence="1">HTH cro/C1-type domain-containing protein</fullName>
    </recommendedName>
</protein>
<dbReference type="InterPro" id="IPR010982">
    <property type="entry name" value="Lambda_DNA-bd_dom_sf"/>
</dbReference>
<proteinExistence type="predicted"/>
<dbReference type="SUPFAM" id="SSF47413">
    <property type="entry name" value="lambda repressor-like DNA-binding domains"/>
    <property type="match status" value="1"/>
</dbReference>
<accession>A0A5J4S2J5</accession>
<dbReference type="Pfam" id="PF01381">
    <property type="entry name" value="HTH_3"/>
    <property type="match status" value="1"/>
</dbReference>
<gene>
    <name evidence="2" type="ORF">EZS27_012617</name>
</gene>
<feature type="domain" description="HTH cro/C1-type" evidence="1">
    <location>
        <begin position="12"/>
        <end position="68"/>
    </location>
</feature>
<reference evidence="2" key="1">
    <citation type="submission" date="2019-03" db="EMBL/GenBank/DDBJ databases">
        <title>Single cell metagenomics reveals metabolic interactions within the superorganism composed of flagellate Streblomastix strix and complex community of Bacteroidetes bacteria on its surface.</title>
        <authorList>
            <person name="Treitli S.C."/>
            <person name="Kolisko M."/>
            <person name="Husnik F."/>
            <person name="Keeling P."/>
            <person name="Hampl V."/>
        </authorList>
    </citation>
    <scope>NUCLEOTIDE SEQUENCE</scope>
    <source>
        <strain evidence="2">STM</strain>
    </source>
</reference>
<sequence>METIYSYAIEIFRKKRNEKHISLQTVADYLNVSKTFICQVENPKQRAKLNLQHINELAKLFQCSPKDFLPESSI</sequence>
<dbReference type="AlphaFoldDB" id="A0A5J4S2J5"/>
<evidence type="ECO:0000259" key="1">
    <source>
        <dbReference type="PROSITE" id="PS50943"/>
    </source>
</evidence>
<dbReference type="InterPro" id="IPR001387">
    <property type="entry name" value="Cro/C1-type_HTH"/>
</dbReference>